<dbReference type="Gene3D" id="3.40.50.200">
    <property type="entry name" value="Peptidase S8/S53 domain"/>
    <property type="match status" value="1"/>
</dbReference>
<organism evidence="6 7">
    <name type="scientific">Kingella pumchi</name>
    <dbReference type="NCBI Taxonomy" id="2779506"/>
    <lineage>
        <taxon>Bacteria</taxon>
        <taxon>Pseudomonadati</taxon>
        <taxon>Pseudomonadota</taxon>
        <taxon>Betaproteobacteria</taxon>
        <taxon>Neisseriales</taxon>
        <taxon>Neisseriaceae</taxon>
        <taxon>Kingella</taxon>
    </lineage>
</organism>
<dbReference type="Gene3D" id="2.40.128.130">
    <property type="entry name" value="Autotransporter beta-domain"/>
    <property type="match status" value="1"/>
</dbReference>
<dbReference type="InterPro" id="IPR005546">
    <property type="entry name" value="Autotransporte_beta"/>
</dbReference>
<dbReference type="Proteomes" id="UP001298424">
    <property type="component" value="Unassembled WGS sequence"/>
</dbReference>
<dbReference type="PROSITE" id="PS51257">
    <property type="entry name" value="PROKAR_LIPOPROTEIN"/>
    <property type="match status" value="1"/>
</dbReference>
<keyword evidence="7" id="KW-1185">Reference proteome</keyword>
<dbReference type="InterPro" id="IPR013425">
    <property type="entry name" value="Autotrns_rpt"/>
</dbReference>
<feature type="region of interest" description="Disordered" evidence="3">
    <location>
        <begin position="20"/>
        <end position="76"/>
    </location>
</feature>
<comment type="caution">
    <text evidence="6">The sequence shown here is derived from an EMBL/GenBank/DDBJ whole genome shotgun (WGS) entry which is preliminary data.</text>
</comment>
<feature type="active site" description="Charge relay system" evidence="2">
    <location>
        <position position="128"/>
    </location>
</feature>
<gene>
    <name evidence="6" type="ORF">MB824_03895</name>
</gene>
<feature type="chain" id="PRO_5046033967" evidence="4">
    <location>
        <begin position="19"/>
        <end position="891"/>
    </location>
</feature>
<proteinExistence type="inferred from homology"/>
<dbReference type="SUPFAM" id="SSF52743">
    <property type="entry name" value="Subtilisin-like"/>
    <property type="match status" value="1"/>
</dbReference>
<keyword evidence="1 4" id="KW-0732">Signal</keyword>
<dbReference type="NCBIfam" id="TIGR02601">
    <property type="entry name" value="autotrns_rpt"/>
    <property type="match status" value="1"/>
</dbReference>
<dbReference type="InterPro" id="IPR036852">
    <property type="entry name" value="Peptidase_S8/S53_dom_sf"/>
</dbReference>
<evidence type="ECO:0000256" key="3">
    <source>
        <dbReference type="SAM" id="MobiDB-lite"/>
    </source>
</evidence>
<evidence type="ECO:0000259" key="5">
    <source>
        <dbReference type="PROSITE" id="PS51208"/>
    </source>
</evidence>
<name>A0ABS9NLH5_9NEIS</name>
<feature type="signal peptide" evidence="4">
    <location>
        <begin position="1"/>
        <end position="18"/>
    </location>
</feature>
<dbReference type="PROSITE" id="PS51892">
    <property type="entry name" value="SUBTILASE"/>
    <property type="match status" value="1"/>
</dbReference>
<dbReference type="Pfam" id="PF12951">
    <property type="entry name" value="PATR"/>
    <property type="match status" value="1"/>
</dbReference>
<accession>A0ABS9NLH5</accession>
<protein>
    <submittedName>
        <fullName evidence="6">S8 family serine peptidase</fullName>
    </submittedName>
</protein>
<dbReference type="SUPFAM" id="SSF103515">
    <property type="entry name" value="Autotransporter"/>
    <property type="match status" value="1"/>
</dbReference>
<evidence type="ECO:0000256" key="1">
    <source>
        <dbReference type="ARBA" id="ARBA00022729"/>
    </source>
</evidence>
<dbReference type="InterPro" id="IPR036709">
    <property type="entry name" value="Autotransporte_beta_dom_sf"/>
</dbReference>
<sequence>MKLKKNLIAVSISAALLAACGGGGGGSGDDNSRPDTNATPTPNRPKQPQPGNFSQQKDYQKSSDQDRAQADGRDTTILLTDSGVDLTIARKTGAKVDAKMTTTDAQGNVKEVDTKPTADLKNGGLNSHGTNMVEVMMQHGAKGAQIAVGGVNFSQSTDADIIKIEASILSKRDNVAVINHSFSTGEQDYSKLNDYSAVASLFGAMAQQSGALFVSAAGNDGKANPDIDAAIYRINTPLARELEKNWLVATGVYLDGSVIENRCGITKDHCIAAKEFHNVTDVNTKKTGGTIGSSNATAVVSATAARIRSRFDWMRGAELKKTLISTTDDAGAKGNDSTYGVGILNEARALGGYGKVNGQEILNVAGKKREYYFDNDISGSGGIVKNGAASLVLTGNNSYTGTNQIQQGSLVLAGNNRAGNVVTAGGRLTVGANQNARISSGDVLVNGGTLSAETANDFYIDGSLKFNGGTLDKAIGSAVKVSGNADISGNSVLNITGAYSGYATKVGQTETLLTAKNINGSFKVNDKTNGLIENQVNQNSSAITVSSKRNEVGKVVPASAYEGAGRDARKLEQVFAAFDQAAEQGSLNDGQLAAARIYTQSRQLTETLFAQGTDTHLHSQHNQIDTDMMQNERFAEKLGEAAGQNGAVWLDYTGSASRLKMDGISGKSRDYGIGVGASHAFGRHLIAAGANRLDNRWEERFGSVEKTVKTEGYGLDLGYGYAAPHGIGIYGTLGWNKLKDAGKLYSFGVGVNKTFMLSSLALKPEFSLQYAKADAKNIDVSATQYLDGMNTKATAAKLGISALYSFNDQLTVFGKAGLARDLQRKTAEHTTVKNTGISVALDSSDKKTRFNLAAGAAYSVSENWKLGLALQHIRASHWHNSSVNAQVKYRF</sequence>
<dbReference type="RefSeq" id="WP_238746155.1">
    <property type="nucleotide sequence ID" value="NZ_JAKOOW010000014.1"/>
</dbReference>
<feature type="compositionally biased region" description="Basic and acidic residues" evidence="3">
    <location>
        <begin position="58"/>
        <end position="74"/>
    </location>
</feature>
<dbReference type="InterPro" id="IPR000209">
    <property type="entry name" value="Peptidase_S8/S53_dom"/>
</dbReference>
<dbReference type="PROSITE" id="PS51208">
    <property type="entry name" value="AUTOTRANSPORTER"/>
    <property type="match status" value="1"/>
</dbReference>
<dbReference type="Pfam" id="PF00082">
    <property type="entry name" value="Peptidase_S8"/>
    <property type="match status" value="1"/>
</dbReference>
<comment type="similarity">
    <text evidence="2">Belongs to the peptidase S8 family.</text>
</comment>
<dbReference type="EMBL" id="JAKOOW010000014">
    <property type="protein sequence ID" value="MCG6503640.1"/>
    <property type="molecule type" value="Genomic_DNA"/>
</dbReference>
<feature type="active site" description="Charge relay system" evidence="2">
    <location>
        <position position="294"/>
    </location>
</feature>
<keyword evidence="2" id="KW-0720">Serine protease</keyword>
<evidence type="ECO:0000313" key="7">
    <source>
        <dbReference type="Proteomes" id="UP001298424"/>
    </source>
</evidence>
<evidence type="ECO:0000256" key="4">
    <source>
        <dbReference type="SAM" id="SignalP"/>
    </source>
</evidence>
<feature type="active site" description="Charge relay system" evidence="2">
    <location>
        <position position="81"/>
    </location>
</feature>
<feature type="domain" description="Autotransporter" evidence="5">
    <location>
        <begin position="641"/>
        <end position="891"/>
    </location>
</feature>
<keyword evidence="2" id="KW-0645">Protease</keyword>
<dbReference type="SMART" id="SM00869">
    <property type="entry name" value="Autotransporter"/>
    <property type="match status" value="1"/>
</dbReference>
<evidence type="ECO:0000313" key="6">
    <source>
        <dbReference type="EMBL" id="MCG6503640.1"/>
    </source>
</evidence>
<keyword evidence="2" id="KW-0378">Hydrolase</keyword>
<evidence type="ECO:0000256" key="2">
    <source>
        <dbReference type="PROSITE-ProRule" id="PRU01240"/>
    </source>
</evidence>
<reference evidence="6 7" key="1">
    <citation type="submission" date="2022-02" db="EMBL/GenBank/DDBJ databases">
        <title>Genome sequence data of Kingella unionensis sp. nov. strain CICC 24913 (CCUG 75125).</title>
        <authorList>
            <person name="Xiao M."/>
        </authorList>
    </citation>
    <scope>NUCLEOTIDE SEQUENCE [LARGE SCALE GENOMIC DNA]</scope>
    <source>
        <strain evidence="6 7">CICC 24913</strain>
    </source>
</reference>